<gene>
    <name evidence="1" type="ORF">HHI36_010842</name>
</gene>
<evidence type="ECO:0000313" key="2">
    <source>
        <dbReference type="Proteomes" id="UP001516400"/>
    </source>
</evidence>
<name>A0ABD2MK51_9CUCU</name>
<protein>
    <submittedName>
        <fullName evidence="1">Uncharacterized protein</fullName>
    </submittedName>
</protein>
<reference evidence="1 2" key="1">
    <citation type="journal article" date="2021" name="BMC Biol.">
        <title>Horizontally acquired antibacterial genes associated with adaptive radiation of ladybird beetles.</title>
        <authorList>
            <person name="Li H.S."/>
            <person name="Tang X.F."/>
            <person name="Huang Y.H."/>
            <person name="Xu Z.Y."/>
            <person name="Chen M.L."/>
            <person name="Du X.Y."/>
            <person name="Qiu B.Y."/>
            <person name="Chen P.T."/>
            <person name="Zhang W."/>
            <person name="Slipinski A."/>
            <person name="Escalona H.E."/>
            <person name="Waterhouse R.M."/>
            <person name="Zwick A."/>
            <person name="Pang H."/>
        </authorList>
    </citation>
    <scope>NUCLEOTIDE SEQUENCE [LARGE SCALE GENOMIC DNA]</scope>
    <source>
        <strain evidence="1">SYSU2018</strain>
    </source>
</reference>
<accession>A0ABD2MK51</accession>
<keyword evidence="2" id="KW-1185">Reference proteome</keyword>
<evidence type="ECO:0000313" key="1">
    <source>
        <dbReference type="EMBL" id="KAL3266680.1"/>
    </source>
</evidence>
<comment type="caution">
    <text evidence="1">The sequence shown here is derived from an EMBL/GenBank/DDBJ whole genome shotgun (WGS) entry which is preliminary data.</text>
</comment>
<sequence>MNLTIMLFLKLVFGSKLQCQKKPSATSKTAKKVSNKKQILIAKTVVATFSEFEKLILKNFTDE</sequence>
<dbReference type="AlphaFoldDB" id="A0ABD2MK51"/>
<organism evidence="1 2">
    <name type="scientific">Cryptolaemus montrouzieri</name>
    <dbReference type="NCBI Taxonomy" id="559131"/>
    <lineage>
        <taxon>Eukaryota</taxon>
        <taxon>Metazoa</taxon>
        <taxon>Ecdysozoa</taxon>
        <taxon>Arthropoda</taxon>
        <taxon>Hexapoda</taxon>
        <taxon>Insecta</taxon>
        <taxon>Pterygota</taxon>
        <taxon>Neoptera</taxon>
        <taxon>Endopterygota</taxon>
        <taxon>Coleoptera</taxon>
        <taxon>Polyphaga</taxon>
        <taxon>Cucujiformia</taxon>
        <taxon>Coccinelloidea</taxon>
        <taxon>Coccinellidae</taxon>
        <taxon>Scymninae</taxon>
        <taxon>Scymnini</taxon>
        <taxon>Cryptolaemus</taxon>
    </lineage>
</organism>
<proteinExistence type="predicted"/>
<dbReference type="Proteomes" id="UP001516400">
    <property type="component" value="Unassembled WGS sequence"/>
</dbReference>
<dbReference type="EMBL" id="JABFTP020000001">
    <property type="protein sequence ID" value="KAL3266680.1"/>
    <property type="molecule type" value="Genomic_DNA"/>
</dbReference>